<dbReference type="CDD" id="cd06960">
    <property type="entry name" value="NR_DBD_HNF4A"/>
    <property type="match status" value="1"/>
</dbReference>
<dbReference type="GO" id="GO:0003700">
    <property type="term" value="F:DNA-binding transcription factor activity"/>
    <property type="evidence" value="ECO:0007669"/>
    <property type="project" value="InterPro"/>
</dbReference>
<dbReference type="Proteomes" id="UP000887560">
    <property type="component" value="Unplaced"/>
</dbReference>
<dbReference type="Gene3D" id="3.30.50.10">
    <property type="entry name" value="Erythroid Transcription Factor GATA-1, subunit A"/>
    <property type="match status" value="1"/>
</dbReference>
<feature type="domain" description="Nuclear receptor" evidence="11">
    <location>
        <begin position="107"/>
        <end position="154"/>
    </location>
</feature>
<evidence type="ECO:0000313" key="14">
    <source>
        <dbReference type="WBParaSite" id="scf7180000422494.g9092"/>
    </source>
</evidence>
<organism evidence="13 14">
    <name type="scientific">Meloidogyne floridensis</name>
    <dbReference type="NCBI Taxonomy" id="298350"/>
    <lineage>
        <taxon>Eukaryota</taxon>
        <taxon>Metazoa</taxon>
        <taxon>Ecdysozoa</taxon>
        <taxon>Nematoda</taxon>
        <taxon>Chromadorea</taxon>
        <taxon>Rhabditida</taxon>
        <taxon>Tylenchina</taxon>
        <taxon>Tylenchomorpha</taxon>
        <taxon>Tylenchoidea</taxon>
        <taxon>Meloidogynidae</taxon>
        <taxon>Meloidogyninae</taxon>
        <taxon>Meloidogyne</taxon>
    </lineage>
</organism>
<evidence type="ECO:0000256" key="8">
    <source>
        <dbReference type="ARBA" id="ARBA00023163"/>
    </source>
</evidence>
<dbReference type="SUPFAM" id="SSF57716">
    <property type="entry name" value="Glucocorticoid receptor-like (DNA-binding domain)"/>
    <property type="match status" value="1"/>
</dbReference>
<keyword evidence="8" id="KW-0804">Transcription</keyword>
<evidence type="ECO:0000256" key="5">
    <source>
        <dbReference type="ARBA" id="ARBA00022833"/>
    </source>
</evidence>
<sequence length="486" mass="56357">MDIHKLDNRVKNEIIILEKQLHPECGDTFVKKLNELAPPISHLRIFVGAWRPLRRYNCVVDRCGQEVNYIVDYFKDEESMLKVQQKGWKLSNFVDRMWIRYFRFKRNFLDRVCGDVPFGKHYGVTACNGCKGFFRRSICNRRSYICRYGSTCPIVKEFDESNFADELPSPLPNKNNVVVDDEEITIKLVLIEKQVWDLVDTSCSLIKPKITTNSGIHSSNNQIQKDIPFEEAFKNPTLICGRYPLMFNRADQPLTPFLYIDGWKRHFTYFSDWVHQLEPFQKMSFNDQVLLAKQRIIHVGWLVHACNSQLKGAGAICFANGAFYHPNTAKNDNSLDESTKNEDDQHSKIVNFFGQQLSILVHSLFEPLRQLNLDFAEYVLLKAILLFREEVGLSPQALEQVKNARSLYLRALFKYIRDKKIDHVNEETVTKGLVNNAFERMASILAMSSIISTLKSEVNERVQISTIFNLIEFDSLIKDVHSSILH</sequence>
<keyword evidence="13" id="KW-1185">Reference proteome</keyword>
<dbReference type="InterPro" id="IPR001628">
    <property type="entry name" value="Znf_hrmn_rcpt"/>
</dbReference>
<dbReference type="InterPro" id="IPR000536">
    <property type="entry name" value="Nucl_hrmn_rcpt_lig-bd"/>
</dbReference>
<dbReference type="SMART" id="SM00430">
    <property type="entry name" value="HOLI"/>
    <property type="match status" value="1"/>
</dbReference>
<dbReference type="PANTHER" id="PTHR47630:SF1">
    <property type="entry name" value="NUCLEAR HORMONE RECEPTOR FAMILY MEMBER NHR-4"/>
    <property type="match status" value="1"/>
</dbReference>
<reference evidence="14" key="1">
    <citation type="submission" date="2022-11" db="UniProtKB">
        <authorList>
            <consortium name="WormBaseParasite"/>
        </authorList>
    </citation>
    <scope>IDENTIFICATION</scope>
</reference>
<dbReference type="InterPro" id="IPR049636">
    <property type="entry name" value="HNF4-like_DBD"/>
</dbReference>
<keyword evidence="4" id="KW-0863">Zinc-finger</keyword>
<dbReference type="InterPro" id="IPR052499">
    <property type="entry name" value="C.elegans_NHRs"/>
</dbReference>
<evidence type="ECO:0000256" key="1">
    <source>
        <dbReference type="ARBA" id="ARBA00004123"/>
    </source>
</evidence>
<protein>
    <submittedName>
        <fullName evidence="14">NR LBD domain-containing protein</fullName>
    </submittedName>
</protein>
<dbReference type="Gene3D" id="1.10.565.10">
    <property type="entry name" value="Retinoid X Receptor"/>
    <property type="match status" value="1"/>
</dbReference>
<evidence type="ECO:0000256" key="2">
    <source>
        <dbReference type="ARBA" id="ARBA00005993"/>
    </source>
</evidence>
<dbReference type="InterPro" id="IPR035500">
    <property type="entry name" value="NHR-like_dom_sf"/>
</dbReference>
<keyword evidence="10" id="KW-0539">Nucleus</keyword>
<feature type="domain" description="NR LBD" evidence="12">
    <location>
        <begin position="218"/>
        <end position="484"/>
    </location>
</feature>
<comment type="subcellular location">
    <subcellularLocation>
        <location evidence="1">Nucleus</location>
    </subcellularLocation>
</comment>
<dbReference type="PROSITE" id="PS51843">
    <property type="entry name" value="NR_LBD"/>
    <property type="match status" value="1"/>
</dbReference>
<dbReference type="SMART" id="SM00399">
    <property type="entry name" value="ZnF_C4"/>
    <property type="match status" value="1"/>
</dbReference>
<dbReference type="Pfam" id="PF00104">
    <property type="entry name" value="Hormone_recep"/>
    <property type="match status" value="1"/>
</dbReference>
<comment type="similarity">
    <text evidence="2">Belongs to the nuclear hormone receptor family.</text>
</comment>
<dbReference type="GO" id="GO:0008270">
    <property type="term" value="F:zinc ion binding"/>
    <property type="evidence" value="ECO:0007669"/>
    <property type="project" value="UniProtKB-KW"/>
</dbReference>
<evidence type="ECO:0000259" key="12">
    <source>
        <dbReference type="PROSITE" id="PS51843"/>
    </source>
</evidence>
<dbReference type="GO" id="GO:0005634">
    <property type="term" value="C:nucleus"/>
    <property type="evidence" value="ECO:0007669"/>
    <property type="project" value="UniProtKB-SubCell"/>
</dbReference>
<dbReference type="GO" id="GO:0000978">
    <property type="term" value="F:RNA polymerase II cis-regulatory region sequence-specific DNA binding"/>
    <property type="evidence" value="ECO:0007669"/>
    <property type="project" value="InterPro"/>
</dbReference>
<dbReference type="InterPro" id="IPR013088">
    <property type="entry name" value="Znf_NHR/GATA"/>
</dbReference>
<keyword evidence="7" id="KW-0238">DNA-binding</keyword>
<evidence type="ECO:0000256" key="10">
    <source>
        <dbReference type="ARBA" id="ARBA00023242"/>
    </source>
</evidence>
<dbReference type="SUPFAM" id="SSF48508">
    <property type="entry name" value="Nuclear receptor ligand-binding domain"/>
    <property type="match status" value="1"/>
</dbReference>
<proteinExistence type="inferred from homology"/>
<dbReference type="PRINTS" id="PR00047">
    <property type="entry name" value="STROIDFINGER"/>
</dbReference>
<dbReference type="AlphaFoldDB" id="A0A915P1H3"/>
<evidence type="ECO:0000259" key="11">
    <source>
        <dbReference type="PROSITE" id="PS51030"/>
    </source>
</evidence>
<dbReference type="Pfam" id="PF00105">
    <property type="entry name" value="zf-C4"/>
    <property type="match status" value="1"/>
</dbReference>
<keyword evidence="6" id="KW-0805">Transcription regulation</keyword>
<dbReference type="PANTHER" id="PTHR47630">
    <property type="entry name" value="NUCLEAR HORMONE RECEPTOR FAMILY-RELATED-RELATED"/>
    <property type="match status" value="1"/>
</dbReference>
<evidence type="ECO:0000256" key="7">
    <source>
        <dbReference type="ARBA" id="ARBA00023125"/>
    </source>
</evidence>
<evidence type="ECO:0000313" key="13">
    <source>
        <dbReference type="Proteomes" id="UP000887560"/>
    </source>
</evidence>
<dbReference type="PROSITE" id="PS51030">
    <property type="entry name" value="NUCLEAR_REC_DBD_2"/>
    <property type="match status" value="1"/>
</dbReference>
<name>A0A915P1H3_9BILA</name>
<keyword evidence="3" id="KW-0479">Metal-binding</keyword>
<dbReference type="WBParaSite" id="scf7180000422494.g9092">
    <property type="protein sequence ID" value="scf7180000422494.g9092"/>
    <property type="gene ID" value="scf7180000422494.g9092"/>
</dbReference>
<keyword evidence="9" id="KW-0675">Receptor</keyword>
<evidence type="ECO:0000256" key="6">
    <source>
        <dbReference type="ARBA" id="ARBA00023015"/>
    </source>
</evidence>
<evidence type="ECO:0000256" key="3">
    <source>
        <dbReference type="ARBA" id="ARBA00022723"/>
    </source>
</evidence>
<keyword evidence="5" id="KW-0862">Zinc</keyword>
<evidence type="ECO:0000256" key="4">
    <source>
        <dbReference type="ARBA" id="ARBA00022771"/>
    </source>
</evidence>
<evidence type="ECO:0000256" key="9">
    <source>
        <dbReference type="ARBA" id="ARBA00023170"/>
    </source>
</evidence>
<accession>A0A915P1H3</accession>